<evidence type="ECO:0000256" key="1">
    <source>
        <dbReference type="ARBA" id="ARBA00004651"/>
    </source>
</evidence>
<accession>A0A5C9A8H4</accession>
<proteinExistence type="predicted"/>
<dbReference type="GO" id="GO:0016763">
    <property type="term" value="F:pentosyltransferase activity"/>
    <property type="evidence" value="ECO:0007669"/>
    <property type="project" value="TreeGrafter"/>
</dbReference>
<feature type="transmembrane region" description="Helical" evidence="9">
    <location>
        <begin position="320"/>
        <end position="340"/>
    </location>
</feature>
<feature type="transmembrane region" description="Helical" evidence="9">
    <location>
        <begin position="62"/>
        <end position="83"/>
    </location>
</feature>
<gene>
    <name evidence="11" type="ORF">FV139_00250</name>
</gene>
<keyword evidence="6 9" id="KW-1133">Transmembrane helix</keyword>
<evidence type="ECO:0000256" key="9">
    <source>
        <dbReference type="SAM" id="Phobius"/>
    </source>
</evidence>
<organism evidence="11 12">
    <name type="scientific">Parahaliea maris</name>
    <dbReference type="NCBI Taxonomy" id="2716870"/>
    <lineage>
        <taxon>Bacteria</taxon>
        <taxon>Pseudomonadati</taxon>
        <taxon>Pseudomonadota</taxon>
        <taxon>Gammaproteobacteria</taxon>
        <taxon>Cellvibrionales</taxon>
        <taxon>Halieaceae</taxon>
        <taxon>Parahaliea</taxon>
    </lineage>
</organism>
<evidence type="ECO:0000256" key="6">
    <source>
        <dbReference type="ARBA" id="ARBA00022989"/>
    </source>
</evidence>
<dbReference type="GO" id="GO:0005886">
    <property type="term" value="C:plasma membrane"/>
    <property type="evidence" value="ECO:0007669"/>
    <property type="project" value="UniProtKB-SubCell"/>
</dbReference>
<dbReference type="InterPro" id="IPR050297">
    <property type="entry name" value="LipidA_mod_glycosyltrf_83"/>
</dbReference>
<name>A0A5C9A8H4_9GAMM</name>
<evidence type="ECO:0000256" key="2">
    <source>
        <dbReference type="ARBA" id="ARBA00022475"/>
    </source>
</evidence>
<evidence type="ECO:0000256" key="3">
    <source>
        <dbReference type="ARBA" id="ARBA00022676"/>
    </source>
</evidence>
<dbReference type="GO" id="GO:0009103">
    <property type="term" value="P:lipopolysaccharide biosynthetic process"/>
    <property type="evidence" value="ECO:0007669"/>
    <property type="project" value="UniProtKB-ARBA"/>
</dbReference>
<reference evidence="11 12" key="1">
    <citation type="submission" date="2019-08" db="EMBL/GenBank/DDBJ databases">
        <title>Parahaliea maris sp. nov., isolated from the surface seawater.</title>
        <authorList>
            <person name="Liu Y."/>
        </authorList>
    </citation>
    <scope>NUCLEOTIDE SEQUENCE [LARGE SCALE GENOMIC DNA]</scope>
    <source>
        <strain evidence="11 12">HSLHS9</strain>
    </source>
</reference>
<dbReference type="InterPro" id="IPR003342">
    <property type="entry name" value="ArnT-like_N"/>
</dbReference>
<keyword evidence="4 11" id="KW-0808">Transferase</keyword>
<keyword evidence="7 9" id="KW-0472">Membrane</keyword>
<dbReference type="PANTHER" id="PTHR33908:SF3">
    <property type="entry name" value="UNDECAPRENYL PHOSPHATE-ALPHA-4-AMINO-4-DEOXY-L-ARABINOSE ARABINOSYL TRANSFERASE"/>
    <property type="match status" value="1"/>
</dbReference>
<dbReference type="GO" id="GO:0010041">
    <property type="term" value="P:response to iron(III) ion"/>
    <property type="evidence" value="ECO:0007669"/>
    <property type="project" value="TreeGrafter"/>
</dbReference>
<dbReference type="EMBL" id="VRZA01000001">
    <property type="protein sequence ID" value="TXS95980.1"/>
    <property type="molecule type" value="Genomic_DNA"/>
</dbReference>
<dbReference type="AlphaFoldDB" id="A0A5C9A8H4"/>
<feature type="transmembrane region" description="Helical" evidence="9">
    <location>
        <begin position="137"/>
        <end position="159"/>
    </location>
</feature>
<evidence type="ECO:0000256" key="4">
    <source>
        <dbReference type="ARBA" id="ARBA00022679"/>
    </source>
</evidence>
<comment type="subcellular location">
    <subcellularLocation>
        <location evidence="1">Cell membrane</location>
        <topology evidence="1">Multi-pass membrane protein</topology>
    </subcellularLocation>
</comment>
<feature type="transmembrane region" description="Helical" evidence="9">
    <location>
        <begin position="361"/>
        <end position="383"/>
    </location>
</feature>
<comment type="caution">
    <text evidence="11">The sequence shown here is derived from an EMBL/GenBank/DDBJ whole genome shotgun (WGS) entry which is preliminary data.</text>
</comment>
<dbReference type="GO" id="GO:0000030">
    <property type="term" value="F:mannosyltransferase activity"/>
    <property type="evidence" value="ECO:0007669"/>
    <property type="project" value="InterPro"/>
</dbReference>
<keyword evidence="2" id="KW-1003">Cell membrane</keyword>
<feature type="transmembrane region" description="Helical" evidence="9">
    <location>
        <begin position="258"/>
        <end position="277"/>
    </location>
</feature>
<evidence type="ECO:0000313" key="11">
    <source>
        <dbReference type="EMBL" id="TXS95980.1"/>
    </source>
</evidence>
<evidence type="ECO:0000259" key="10">
    <source>
        <dbReference type="Pfam" id="PF02366"/>
    </source>
</evidence>
<dbReference type="Proteomes" id="UP000321039">
    <property type="component" value="Unassembled WGS sequence"/>
</dbReference>
<protein>
    <submittedName>
        <fullName evidence="11">Glycosyltransferase family 39 protein</fullName>
    </submittedName>
</protein>
<feature type="transmembrane region" description="Helical" evidence="9">
    <location>
        <begin position="221"/>
        <end position="246"/>
    </location>
</feature>
<keyword evidence="12" id="KW-1185">Reference proteome</keyword>
<keyword evidence="3" id="KW-0328">Glycosyltransferase</keyword>
<feature type="transmembrane region" description="Helical" evidence="9">
    <location>
        <begin position="412"/>
        <end position="431"/>
    </location>
</feature>
<feature type="domain" description="ArnT-like N-terminal" evidence="10">
    <location>
        <begin position="80"/>
        <end position="290"/>
    </location>
</feature>
<feature type="transmembrane region" description="Helical" evidence="9">
    <location>
        <begin position="165"/>
        <end position="184"/>
    </location>
</feature>
<dbReference type="PANTHER" id="PTHR33908">
    <property type="entry name" value="MANNOSYLTRANSFERASE YKCB-RELATED"/>
    <property type="match status" value="1"/>
</dbReference>
<evidence type="ECO:0000313" key="12">
    <source>
        <dbReference type="Proteomes" id="UP000321039"/>
    </source>
</evidence>
<evidence type="ECO:0000256" key="8">
    <source>
        <dbReference type="SAM" id="MobiDB-lite"/>
    </source>
</evidence>
<feature type="region of interest" description="Disordered" evidence="8">
    <location>
        <begin position="546"/>
        <end position="579"/>
    </location>
</feature>
<dbReference type="GO" id="GO:0006493">
    <property type="term" value="P:protein O-linked glycosylation"/>
    <property type="evidence" value="ECO:0007669"/>
    <property type="project" value="InterPro"/>
</dbReference>
<dbReference type="Pfam" id="PF02366">
    <property type="entry name" value="PMT"/>
    <property type="match status" value="1"/>
</dbReference>
<evidence type="ECO:0000256" key="7">
    <source>
        <dbReference type="ARBA" id="ARBA00023136"/>
    </source>
</evidence>
<sequence>MPFDNLALRIRRYSGHAQTTSDTRTTAICGIALCIPNTILPAHTPFHRQIRKPPLNRISQPIFALLFIATLIRMLAMLLIPLVETTEPRYAEIARIMAETGDWITPWFDYGTPFWGKPPLSFWSQAAAIKALGASEFAVRLPSLLATLAICAFIFRIGILLAGRTAAWFAVLIYFTSASGYLLSGAVLTDPFLTLATTLALLSIIKMYRDPECAAVWRYTLFLALGIGLLAKGPIAVVLVGGPLGLWLVLDWRAGFRVIPWLTGVALMLLIALPWYIAAELKTSGFLDYFIVGEHFKRFLDPGWNGDLYGSAHRYARGTIWWFATWATLPWGFIALALFFKRLLRSNSANISRQSNRSGETVLLLLWTLWPLVFFTFAGNVLWTYVQPALPPFAILLASVITRLSPGRVTGLAYAALVLPIGTLVLTLASGNANWGNDLKTEKSLVEYVASHAPHSHRPPALYYLGDLPFSARFYSHGHARHIDGKQISAVIEESRNLPSYVAIPNRELARPGMISTLNLSEPVFQNGRYSLFEFDRIDQKIAWNGGASSANESHESPRQVSSSTRPPKSPGLRSGGKWLPSMVGLLPLLHTQGP</sequence>
<keyword evidence="5 9" id="KW-0812">Transmembrane</keyword>
<evidence type="ECO:0000256" key="5">
    <source>
        <dbReference type="ARBA" id="ARBA00022692"/>
    </source>
</evidence>